<feature type="coiled-coil region" evidence="1">
    <location>
        <begin position="31"/>
        <end position="58"/>
    </location>
</feature>
<dbReference type="EMBL" id="ADBJ01000056">
    <property type="protein sequence ID" value="EFA75408.1"/>
    <property type="molecule type" value="Genomic_DNA"/>
</dbReference>
<name>D3BTJ1_HETP5</name>
<dbReference type="GeneID" id="31366955"/>
<evidence type="ECO:0000313" key="2">
    <source>
        <dbReference type="EMBL" id="EFA75408.1"/>
    </source>
</evidence>
<organism evidence="2 3">
    <name type="scientific">Heterostelium pallidum (strain ATCC 26659 / Pp 5 / PN500)</name>
    <name type="common">Cellular slime mold</name>
    <name type="synonym">Polysphondylium pallidum</name>
    <dbReference type="NCBI Taxonomy" id="670386"/>
    <lineage>
        <taxon>Eukaryota</taxon>
        <taxon>Amoebozoa</taxon>
        <taxon>Evosea</taxon>
        <taxon>Eumycetozoa</taxon>
        <taxon>Dictyostelia</taxon>
        <taxon>Acytosteliales</taxon>
        <taxon>Acytosteliaceae</taxon>
        <taxon>Heterostelium</taxon>
    </lineage>
</organism>
<reference evidence="2 3" key="1">
    <citation type="journal article" date="2011" name="Genome Res.">
        <title>Phylogeny-wide analysis of social amoeba genomes highlights ancient origins for complex intercellular communication.</title>
        <authorList>
            <person name="Heidel A.J."/>
            <person name="Lawal H.M."/>
            <person name="Felder M."/>
            <person name="Schilde C."/>
            <person name="Helps N.R."/>
            <person name="Tunggal B."/>
            <person name="Rivero F."/>
            <person name="John U."/>
            <person name="Schleicher M."/>
            <person name="Eichinger L."/>
            <person name="Platzer M."/>
            <person name="Noegel A.A."/>
            <person name="Schaap P."/>
            <person name="Gloeckner G."/>
        </authorList>
    </citation>
    <scope>NUCLEOTIDE SEQUENCE [LARGE SCALE GENOMIC DNA]</scope>
    <source>
        <strain evidence="3">ATCC 26659 / Pp 5 / PN500</strain>
    </source>
</reference>
<proteinExistence type="predicted"/>
<keyword evidence="3" id="KW-1185">Reference proteome</keyword>
<evidence type="ECO:0000313" key="3">
    <source>
        <dbReference type="Proteomes" id="UP000001396"/>
    </source>
</evidence>
<dbReference type="Proteomes" id="UP000001396">
    <property type="component" value="Unassembled WGS sequence"/>
</dbReference>
<dbReference type="RefSeq" id="XP_020427542.1">
    <property type="nucleotide sequence ID" value="XM_020582239.1"/>
</dbReference>
<comment type="caution">
    <text evidence="2">The sequence shown here is derived from an EMBL/GenBank/DDBJ whole genome shotgun (WGS) entry which is preliminary data.</text>
</comment>
<evidence type="ECO:0000256" key="1">
    <source>
        <dbReference type="SAM" id="Coils"/>
    </source>
</evidence>
<dbReference type="InParanoid" id="D3BTJ1"/>
<gene>
    <name evidence="2" type="ORF">PPL_11487</name>
</gene>
<protein>
    <submittedName>
        <fullName evidence="2">Uncharacterized protein</fullName>
    </submittedName>
</protein>
<sequence>MNNSIIGDIKRYLSECEVIVNTNNRYINSQKMYYETKLEQLNKRLEEEYQKRIEFETMLRDYQMKELEKEYRDEIITVLIENHSNISKERDRLVESFNKERKEWNLEREKLYMQFKDLNSKGNNNNQSSNSSESK</sequence>
<dbReference type="AlphaFoldDB" id="D3BTJ1"/>
<keyword evidence="1" id="KW-0175">Coiled coil</keyword>
<accession>D3BTJ1</accession>